<organism evidence="2 3">
    <name type="scientific">Marinobacterium halophilum</name>
    <dbReference type="NCBI Taxonomy" id="267374"/>
    <lineage>
        <taxon>Bacteria</taxon>
        <taxon>Pseudomonadati</taxon>
        <taxon>Pseudomonadota</taxon>
        <taxon>Gammaproteobacteria</taxon>
        <taxon>Oceanospirillales</taxon>
        <taxon>Oceanospirillaceae</taxon>
        <taxon>Marinobacterium</taxon>
    </lineage>
</organism>
<dbReference type="GO" id="GO:0035438">
    <property type="term" value="F:cyclic-di-GMP binding"/>
    <property type="evidence" value="ECO:0007669"/>
    <property type="project" value="InterPro"/>
</dbReference>
<sequence length="124" mass="14163">MKPIIRIPDITDSGRRAFRLKIGPDAPLRVRINGKPVKVDNISATGLAFTTETQLTLQYCAAVIKFKIAERIFTIECTLRLVRKSGHIWCADFSELNPQQQRLLSEFITGYQSEQIRNQDNKTE</sequence>
<proteinExistence type="predicted"/>
<protein>
    <submittedName>
        <fullName evidence="2">PilZ domain-containing protein</fullName>
    </submittedName>
</protein>
<dbReference type="Proteomes" id="UP000242133">
    <property type="component" value="Unassembled WGS sequence"/>
</dbReference>
<accession>A0A2P8EYL4</accession>
<gene>
    <name evidence="2" type="ORF">CLV44_1073</name>
</gene>
<feature type="domain" description="PilZ" evidence="1">
    <location>
        <begin position="15"/>
        <end position="109"/>
    </location>
</feature>
<keyword evidence="3" id="KW-1185">Reference proteome</keyword>
<reference evidence="2 3" key="1">
    <citation type="submission" date="2018-03" db="EMBL/GenBank/DDBJ databases">
        <title>Genomic Encyclopedia of Archaeal and Bacterial Type Strains, Phase II (KMG-II): from individual species to whole genera.</title>
        <authorList>
            <person name="Goeker M."/>
        </authorList>
    </citation>
    <scope>NUCLEOTIDE SEQUENCE [LARGE SCALE GENOMIC DNA]</scope>
    <source>
        <strain evidence="2 3">DSM 17586</strain>
    </source>
</reference>
<dbReference type="Gene3D" id="2.40.10.220">
    <property type="entry name" value="predicted glycosyltransferase like domains"/>
    <property type="match status" value="1"/>
</dbReference>
<evidence type="ECO:0000313" key="2">
    <source>
        <dbReference type="EMBL" id="PSL14552.1"/>
    </source>
</evidence>
<comment type="caution">
    <text evidence="2">The sequence shown here is derived from an EMBL/GenBank/DDBJ whole genome shotgun (WGS) entry which is preliminary data.</text>
</comment>
<name>A0A2P8EYL4_9GAMM</name>
<evidence type="ECO:0000313" key="3">
    <source>
        <dbReference type="Proteomes" id="UP000242133"/>
    </source>
</evidence>
<dbReference type="Pfam" id="PF07238">
    <property type="entry name" value="PilZ"/>
    <property type="match status" value="1"/>
</dbReference>
<dbReference type="OrthoDB" id="6089683at2"/>
<dbReference type="EMBL" id="PYGI01000007">
    <property type="protein sequence ID" value="PSL14552.1"/>
    <property type="molecule type" value="Genomic_DNA"/>
</dbReference>
<dbReference type="AlphaFoldDB" id="A0A2P8EYL4"/>
<dbReference type="InterPro" id="IPR009875">
    <property type="entry name" value="PilZ_domain"/>
</dbReference>
<dbReference type="RefSeq" id="WP_106591202.1">
    <property type="nucleotide sequence ID" value="NZ_PYGI01000007.1"/>
</dbReference>
<evidence type="ECO:0000259" key="1">
    <source>
        <dbReference type="Pfam" id="PF07238"/>
    </source>
</evidence>